<comment type="function">
    <text evidence="2">Catalyzes the phosphorylation of pyruvate to phosphoenolpyruvate.</text>
</comment>
<dbReference type="AlphaFoldDB" id="A0A445MT24"/>
<dbReference type="Gene3D" id="3.30.1490.20">
    <property type="entry name" value="ATP-grasp fold, A domain"/>
    <property type="match status" value="1"/>
</dbReference>
<evidence type="ECO:0000313" key="17">
    <source>
        <dbReference type="EMBL" id="SPD72595.1"/>
    </source>
</evidence>
<evidence type="ECO:0000256" key="6">
    <source>
        <dbReference type="ARBA" id="ARBA00021623"/>
    </source>
</evidence>
<evidence type="ECO:0000256" key="14">
    <source>
        <dbReference type="ARBA" id="ARBA00047700"/>
    </source>
</evidence>
<comment type="similarity">
    <text evidence="4">Belongs to the PEP-utilizing enzyme family.</text>
</comment>
<dbReference type="Gene3D" id="3.30.470.20">
    <property type="entry name" value="ATP-grasp fold, B domain"/>
    <property type="match status" value="1"/>
</dbReference>
<dbReference type="SUPFAM" id="SSF56059">
    <property type="entry name" value="Glutathione synthetase ATP-binding domain-like"/>
    <property type="match status" value="1"/>
</dbReference>
<comment type="pathway">
    <text evidence="3">Carbohydrate biosynthesis; gluconeogenesis.</text>
</comment>
<gene>
    <name evidence="17" type="ORF">PITCH_A140075</name>
</gene>
<evidence type="ECO:0000259" key="15">
    <source>
        <dbReference type="Pfam" id="PF00391"/>
    </source>
</evidence>
<name>A0A445MT24_9BACT</name>
<dbReference type="InterPro" id="IPR002192">
    <property type="entry name" value="PPDK_AMP/ATP-bd"/>
</dbReference>
<accession>A0A445MT24</accession>
<dbReference type="InterPro" id="IPR008279">
    <property type="entry name" value="PEP-util_enz_mobile_dom"/>
</dbReference>
<organism evidence="17">
    <name type="scientific">uncultured Desulfobacterium sp</name>
    <dbReference type="NCBI Taxonomy" id="201089"/>
    <lineage>
        <taxon>Bacteria</taxon>
        <taxon>Pseudomonadati</taxon>
        <taxon>Thermodesulfobacteriota</taxon>
        <taxon>Desulfobacteria</taxon>
        <taxon>Desulfobacterales</taxon>
        <taxon>Desulfobacteriaceae</taxon>
        <taxon>Desulfobacterium</taxon>
        <taxon>environmental samples</taxon>
    </lineage>
</organism>
<reference evidence="17" key="1">
    <citation type="submission" date="2018-01" db="EMBL/GenBank/DDBJ databases">
        <authorList>
            <person name="Regsiter A."/>
            <person name="William W."/>
        </authorList>
    </citation>
    <scope>NUCLEOTIDE SEQUENCE</scope>
    <source>
        <strain evidence="17">TRIP AH-1</strain>
    </source>
</reference>
<evidence type="ECO:0000256" key="13">
    <source>
        <dbReference type="ARBA" id="ARBA00033470"/>
    </source>
</evidence>
<protein>
    <recommendedName>
        <fullName evidence="6">Phosphoenolpyruvate synthase</fullName>
        <ecNumber evidence="5">2.7.9.2</ecNumber>
    </recommendedName>
    <alternativeName>
        <fullName evidence="13">Pyruvate, water dikinase</fullName>
    </alternativeName>
</protein>
<feature type="domain" description="PEP-utilising enzyme mobile" evidence="15">
    <location>
        <begin position="482"/>
        <end position="552"/>
    </location>
</feature>
<dbReference type="EC" id="2.7.9.2" evidence="5"/>
<keyword evidence="8" id="KW-0479">Metal-binding</keyword>
<feature type="domain" description="Pyruvate phosphate dikinase AMP/ATP-binding" evidence="16">
    <location>
        <begin position="129"/>
        <end position="434"/>
    </location>
</feature>
<dbReference type="GO" id="GO:0046872">
    <property type="term" value="F:metal ion binding"/>
    <property type="evidence" value="ECO:0007669"/>
    <property type="project" value="UniProtKB-KW"/>
</dbReference>
<dbReference type="EMBL" id="OJIN01000046">
    <property type="protein sequence ID" value="SPD72595.1"/>
    <property type="molecule type" value="Genomic_DNA"/>
</dbReference>
<keyword evidence="12" id="KW-0460">Magnesium</keyword>
<keyword evidence="7" id="KW-0808">Transferase</keyword>
<evidence type="ECO:0000256" key="3">
    <source>
        <dbReference type="ARBA" id="ARBA00004742"/>
    </source>
</evidence>
<evidence type="ECO:0000256" key="12">
    <source>
        <dbReference type="ARBA" id="ARBA00022842"/>
    </source>
</evidence>
<dbReference type="InterPro" id="IPR013815">
    <property type="entry name" value="ATP_grasp_subdomain_1"/>
</dbReference>
<evidence type="ECO:0000256" key="7">
    <source>
        <dbReference type="ARBA" id="ARBA00022679"/>
    </source>
</evidence>
<dbReference type="UniPathway" id="UPA00138"/>
<evidence type="ECO:0000256" key="10">
    <source>
        <dbReference type="ARBA" id="ARBA00022777"/>
    </source>
</evidence>
<evidence type="ECO:0000256" key="4">
    <source>
        <dbReference type="ARBA" id="ARBA00007837"/>
    </source>
</evidence>
<dbReference type="Pfam" id="PF01326">
    <property type="entry name" value="PPDK_N"/>
    <property type="match status" value="1"/>
</dbReference>
<dbReference type="PANTHER" id="PTHR43030">
    <property type="entry name" value="PHOSPHOENOLPYRUVATE SYNTHASE"/>
    <property type="match status" value="1"/>
</dbReference>
<dbReference type="GO" id="GO:0008986">
    <property type="term" value="F:pyruvate, water dikinase activity"/>
    <property type="evidence" value="ECO:0007669"/>
    <property type="project" value="UniProtKB-EC"/>
</dbReference>
<evidence type="ECO:0000256" key="11">
    <source>
        <dbReference type="ARBA" id="ARBA00022840"/>
    </source>
</evidence>
<dbReference type="Pfam" id="PF00391">
    <property type="entry name" value="PEP-utilizers"/>
    <property type="match status" value="1"/>
</dbReference>
<evidence type="ECO:0000256" key="2">
    <source>
        <dbReference type="ARBA" id="ARBA00002988"/>
    </source>
</evidence>
<dbReference type="SUPFAM" id="SSF52009">
    <property type="entry name" value="Phosphohistidine domain"/>
    <property type="match status" value="1"/>
</dbReference>
<comment type="cofactor">
    <cofactor evidence="1">
        <name>Mg(2+)</name>
        <dbReference type="ChEBI" id="CHEBI:18420"/>
    </cofactor>
</comment>
<dbReference type="GO" id="GO:0005524">
    <property type="term" value="F:ATP binding"/>
    <property type="evidence" value="ECO:0007669"/>
    <property type="project" value="UniProtKB-KW"/>
</dbReference>
<evidence type="ECO:0000256" key="9">
    <source>
        <dbReference type="ARBA" id="ARBA00022741"/>
    </source>
</evidence>
<dbReference type="PANTHER" id="PTHR43030:SF1">
    <property type="entry name" value="PHOSPHOENOLPYRUVATE SYNTHASE"/>
    <property type="match status" value="1"/>
</dbReference>
<dbReference type="Gene3D" id="3.50.30.10">
    <property type="entry name" value="Phosphohistidine domain"/>
    <property type="match status" value="1"/>
</dbReference>
<sequence>MALLDLNQIISGWHKKKRPFSIQELFRKFQELLNNNGRALELIADMGEKMSGDYLFDKHYIESVVMELEDVIYRIVYDLNVITNKKHLKLFDAFEEAKKEIHEELNSRFTVPKGDYIYPLDSLHKELSDYVGEKMATLGELQTKLGLSVPKGFVISTYSYKRFVEHNRLQEWIDPILDMESTLDMETVAQKVQDLNRRIFQAEIPPDLEKAVRKALDKFNRKGLSETGWAVRSSALGEDSQLSYAGQYLTVLNVASSDITEAYKKVVASLFSQQAIDYRRNRRVQRKEPAMAVGCTHMLDPVTSGVIYSTNPNQISQEQMVISACWGMGKLVVEGEGKSDSYIVSKKPPYDVISRHIGKKDLSYGLDNKDGVVLKTVSHELQDKPCLDPAALSLLVQTASRIESYMKSFQDIEWSIDREGQLIILQARPLQVRCNLSYDKSQTGQAVKNYPVLMKDMGVVASRGIGTGKVFIVETEEDAERFPHGSVLVLRHTSPNMSRLIPFASAVVTDIGSVAGHMATISREFRVPTIVDTQQATKILPVGQEVTVDAEENVIYQGIIKELITAHLIEKTPYEESHEFRLLSRLLKKISTLHMIDPQSSEFSAGHCRTYHDMIRFAHEMAVRRVAEGISPRQLDKGSGSRRLKLPVPLDLIIVDIGGGLKDGTLGQVIHPDQLQCDPLRHIVDVLVAPGVWQSQPISLDIKGLMSSFIGNPGGTPFSSDSFKGNLAIVSKEYLNLSLRLGYHFNMIDVTLSDDTERNYIYFRFFGGVTEITRRSRRAKFLAQIMTKNDFAVESKGDLVIARIKKVTRQTMEEKLYLIGRLIGFTRQLDVLLRTDGDVGFFEEQFFKNEDFITTSPSA</sequence>
<evidence type="ECO:0000256" key="1">
    <source>
        <dbReference type="ARBA" id="ARBA00001946"/>
    </source>
</evidence>
<dbReference type="InterPro" id="IPR006319">
    <property type="entry name" value="PEP_synth"/>
</dbReference>
<evidence type="ECO:0000256" key="5">
    <source>
        <dbReference type="ARBA" id="ARBA00011996"/>
    </source>
</evidence>
<dbReference type="InterPro" id="IPR036637">
    <property type="entry name" value="Phosphohistidine_dom_sf"/>
</dbReference>
<keyword evidence="11" id="KW-0067">ATP-binding</keyword>
<keyword evidence="9" id="KW-0547">Nucleotide-binding</keyword>
<keyword evidence="10" id="KW-0418">Kinase</keyword>
<dbReference type="GO" id="GO:0006094">
    <property type="term" value="P:gluconeogenesis"/>
    <property type="evidence" value="ECO:0007669"/>
    <property type="project" value="UniProtKB-UniPathway"/>
</dbReference>
<proteinExistence type="inferred from homology"/>
<comment type="catalytic activity">
    <reaction evidence="14">
        <text>pyruvate + ATP + H2O = phosphoenolpyruvate + AMP + phosphate + 2 H(+)</text>
        <dbReference type="Rhea" id="RHEA:11364"/>
        <dbReference type="ChEBI" id="CHEBI:15361"/>
        <dbReference type="ChEBI" id="CHEBI:15377"/>
        <dbReference type="ChEBI" id="CHEBI:15378"/>
        <dbReference type="ChEBI" id="CHEBI:30616"/>
        <dbReference type="ChEBI" id="CHEBI:43474"/>
        <dbReference type="ChEBI" id="CHEBI:58702"/>
        <dbReference type="ChEBI" id="CHEBI:456215"/>
        <dbReference type="EC" id="2.7.9.2"/>
    </reaction>
</comment>
<evidence type="ECO:0000259" key="16">
    <source>
        <dbReference type="Pfam" id="PF01326"/>
    </source>
</evidence>
<evidence type="ECO:0000256" key="8">
    <source>
        <dbReference type="ARBA" id="ARBA00022723"/>
    </source>
</evidence>